<sequence>MSNFDRDILISNISTLMANNGITQKKLGEILGMSQPNVNHALNPNEKKCFTIDQIVGIAKHFNVSVDSLVGNSSAERAKMSQRSFAEFLTALIERHDLEYTKFKREEEIYDAYVINEPPYYDCDIKKEEVEYYSFFLPSYWEVPEWSNHEEVQMDIQCAQQGGNDKRMLPVNDYLKKFIQIFEVYDNHGLDEKAYRAVVNNYLSRLKDK</sequence>
<dbReference type="Gene3D" id="1.10.260.40">
    <property type="entry name" value="lambda repressor-like DNA-binding domains"/>
    <property type="match status" value="1"/>
</dbReference>
<evidence type="ECO:0000313" key="2">
    <source>
        <dbReference type="EMBL" id="MBE6061167.1"/>
    </source>
</evidence>
<dbReference type="AlphaFoldDB" id="A0A927ZJU5"/>
<dbReference type="GO" id="GO:0003677">
    <property type="term" value="F:DNA binding"/>
    <property type="evidence" value="ECO:0007669"/>
    <property type="project" value="InterPro"/>
</dbReference>
<name>A0A927ZJU5_9CLOT</name>
<proteinExistence type="predicted"/>
<reference evidence="2" key="1">
    <citation type="submission" date="2019-04" db="EMBL/GenBank/DDBJ databases">
        <title>Evolution of Biomass-Degrading Anaerobic Consortia Revealed by Metagenomics.</title>
        <authorList>
            <person name="Peng X."/>
        </authorList>
    </citation>
    <scope>NUCLEOTIDE SEQUENCE</scope>
    <source>
        <strain evidence="2">SIG254</strain>
    </source>
</reference>
<dbReference type="Pfam" id="PF13443">
    <property type="entry name" value="HTH_26"/>
    <property type="match status" value="1"/>
</dbReference>
<protein>
    <submittedName>
        <fullName evidence="2">Helix-turn-helix transcriptional regulator</fullName>
    </submittedName>
</protein>
<accession>A0A927ZJU5</accession>
<dbReference type="SUPFAM" id="SSF47413">
    <property type="entry name" value="lambda repressor-like DNA-binding domains"/>
    <property type="match status" value="1"/>
</dbReference>
<dbReference type="SMART" id="SM00530">
    <property type="entry name" value="HTH_XRE"/>
    <property type="match status" value="1"/>
</dbReference>
<dbReference type="Proteomes" id="UP000768462">
    <property type="component" value="Unassembled WGS sequence"/>
</dbReference>
<feature type="domain" description="HTH cro/C1-type" evidence="1">
    <location>
        <begin position="13"/>
        <end position="69"/>
    </location>
</feature>
<dbReference type="PROSITE" id="PS50943">
    <property type="entry name" value="HTH_CROC1"/>
    <property type="match status" value="1"/>
</dbReference>
<evidence type="ECO:0000313" key="3">
    <source>
        <dbReference type="Proteomes" id="UP000768462"/>
    </source>
</evidence>
<gene>
    <name evidence="2" type="ORF">E7215_13490</name>
</gene>
<dbReference type="EMBL" id="SVCM01000153">
    <property type="protein sequence ID" value="MBE6061167.1"/>
    <property type="molecule type" value="Genomic_DNA"/>
</dbReference>
<dbReference type="InterPro" id="IPR001387">
    <property type="entry name" value="Cro/C1-type_HTH"/>
</dbReference>
<dbReference type="InterPro" id="IPR010982">
    <property type="entry name" value="Lambda_DNA-bd_dom_sf"/>
</dbReference>
<dbReference type="CDD" id="cd00093">
    <property type="entry name" value="HTH_XRE"/>
    <property type="match status" value="1"/>
</dbReference>
<evidence type="ECO:0000259" key="1">
    <source>
        <dbReference type="PROSITE" id="PS50943"/>
    </source>
</evidence>
<comment type="caution">
    <text evidence="2">The sequence shown here is derived from an EMBL/GenBank/DDBJ whole genome shotgun (WGS) entry which is preliminary data.</text>
</comment>
<organism evidence="2 3">
    <name type="scientific">Clostridium sulfidigenes</name>
    <dbReference type="NCBI Taxonomy" id="318464"/>
    <lineage>
        <taxon>Bacteria</taxon>
        <taxon>Bacillati</taxon>
        <taxon>Bacillota</taxon>
        <taxon>Clostridia</taxon>
        <taxon>Eubacteriales</taxon>
        <taxon>Clostridiaceae</taxon>
        <taxon>Clostridium</taxon>
    </lineage>
</organism>